<comment type="caution">
    <text evidence="1">The sequence shown here is derived from an EMBL/GenBank/DDBJ whole genome shotgun (WGS) entry which is preliminary data.</text>
</comment>
<dbReference type="Proteomes" id="UP000324222">
    <property type="component" value="Unassembled WGS sequence"/>
</dbReference>
<dbReference type="EMBL" id="VSRR010000139">
    <property type="protein sequence ID" value="MPC10977.1"/>
    <property type="molecule type" value="Genomic_DNA"/>
</dbReference>
<proteinExistence type="predicted"/>
<sequence>MGAVLCDPVEGCQALVAQHVVSVSVITLQEKMISSSLVFAKPTINTTAILTLESYSPADAQVRRVSCLFSTFPSEE</sequence>
<organism evidence="1 2">
    <name type="scientific">Portunus trituberculatus</name>
    <name type="common">Swimming crab</name>
    <name type="synonym">Neptunus trituberculatus</name>
    <dbReference type="NCBI Taxonomy" id="210409"/>
    <lineage>
        <taxon>Eukaryota</taxon>
        <taxon>Metazoa</taxon>
        <taxon>Ecdysozoa</taxon>
        <taxon>Arthropoda</taxon>
        <taxon>Crustacea</taxon>
        <taxon>Multicrustacea</taxon>
        <taxon>Malacostraca</taxon>
        <taxon>Eumalacostraca</taxon>
        <taxon>Eucarida</taxon>
        <taxon>Decapoda</taxon>
        <taxon>Pleocyemata</taxon>
        <taxon>Brachyura</taxon>
        <taxon>Eubrachyura</taxon>
        <taxon>Portunoidea</taxon>
        <taxon>Portunidae</taxon>
        <taxon>Portuninae</taxon>
        <taxon>Portunus</taxon>
    </lineage>
</organism>
<evidence type="ECO:0000313" key="1">
    <source>
        <dbReference type="EMBL" id="MPC10977.1"/>
    </source>
</evidence>
<accession>A0A5B7CMW8</accession>
<keyword evidence="2" id="KW-1185">Reference proteome</keyword>
<dbReference type="AlphaFoldDB" id="A0A5B7CMW8"/>
<evidence type="ECO:0000313" key="2">
    <source>
        <dbReference type="Proteomes" id="UP000324222"/>
    </source>
</evidence>
<reference evidence="1 2" key="1">
    <citation type="submission" date="2019-05" db="EMBL/GenBank/DDBJ databases">
        <title>Another draft genome of Portunus trituberculatus and its Hox gene families provides insights of decapod evolution.</title>
        <authorList>
            <person name="Jeong J.-H."/>
            <person name="Song I."/>
            <person name="Kim S."/>
            <person name="Choi T."/>
            <person name="Kim D."/>
            <person name="Ryu S."/>
            <person name="Kim W."/>
        </authorList>
    </citation>
    <scope>NUCLEOTIDE SEQUENCE [LARGE SCALE GENOMIC DNA]</scope>
    <source>
        <tissue evidence="1">Muscle</tissue>
    </source>
</reference>
<protein>
    <submittedName>
        <fullName evidence="1">Uncharacterized protein</fullName>
    </submittedName>
</protein>
<name>A0A5B7CMW8_PORTR</name>
<gene>
    <name evidence="1" type="ORF">E2C01_003625</name>
</gene>